<dbReference type="OrthoDB" id="3263172at2759"/>
<feature type="chain" id="PRO_5002168488" evidence="2">
    <location>
        <begin position="23"/>
        <end position="642"/>
    </location>
</feature>
<accession>A0A0C3QM88</accession>
<evidence type="ECO:0000256" key="1">
    <source>
        <dbReference type="SAM" id="MobiDB-lite"/>
    </source>
</evidence>
<protein>
    <submittedName>
        <fullName evidence="3">Uncharacterized protein</fullName>
    </submittedName>
</protein>
<feature type="compositionally biased region" description="Acidic residues" evidence="1">
    <location>
        <begin position="565"/>
        <end position="586"/>
    </location>
</feature>
<evidence type="ECO:0000313" key="4">
    <source>
        <dbReference type="Proteomes" id="UP000054248"/>
    </source>
</evidence>
<dbReference type="HOGENOM" id="CLU_426541_0_0_1"/>
<feature type="compositionally biased region" description="Low complexity" evidence="1">
    <location>
        <begin position="540"/>
        <end position="551"/>
    </location>
</feature>
<feature type="signal peptide" evidence="2">
    <location>
        <begin position="1"/>
        <end position="22"/>
    </location>
</feature>
<dbReference type="EMBL" id="KN823001">
    <property type="protein sequence ID" value="KIO27909.1"/>
    <property type="molecule type" value="Genomic_DNA"/>
</dbReference>
<feature type="region of interest" description="Disordered" evidence="1">
    <location>
        <begin position="534"/>
        <end position="642"/>
    </location>
</feature>
<evidence type="ECO:0000313" key="3">
    <source>
        <dbReference type="EMBL" id="KIO27909.1"/>
    </source>
</evidence>
<gene>
    <name evidence="3" type="ORF">M407DRAFT_7033</name>
</gene>
<name>A0A0C3QM88_9AGAM</name>
<dbReference type="AlphaFoldDB" id="A0A0C3QM88"/>
<feature type="compositionally biased region" description="Basic residues" evidence="1">
    <location>
        <begin position="72"/>
        <end position="85"/>
    </location>
</feature>
<keyword evidence="4" id="KW-1185">Reference proteome</keyword>
<feature type="compositionally biased region" description="Polar residues" evidence="1">
    <location>
        <begin position="51"/>
        <end position="71"/>
    </location>
</feature>
<sequence>MRIPSATGLVFASLALSGSSLAAPTPASPNPSSPNPSKINSPRPDVDSPRFPNSPSVGSARSFGQASFLNRRNNRVQRPLGRKRSLGPDPSASGLAPDGSDGVAAAPMQRSLAHMSARGDGTVQAEGLGLIDKDAANTVQNALHQAADVLKTVKDVGPALAELLDGVGDTIIGVLGPDASPPRERRALPHRMRRQASAEASTADGTVNTEGLGLIPVATGKQLDDALHAIGGAVGEKVPIVGPIVGGLLGTVGDLLTGLITRDHIPDAPIDAESLPASAYQQLPAGLAYSASSPYVGFTPGQAIGEFVGPDGRVYQEIAEPFSQAMQAPGHLAQHAQQAAGNVIGQASGMAYNLPGAGAAVSGVTQTAGQTLGAVGGLLPTGLLGGVLGSVQGVAGGPLGTAQGLVGGVVDTASGVANVGQIIGYLSNGLPVFSTAAASVQALSQAASGHAHPQDVVGQVGQTVSGVHQTVSGMVAGSPAGAAVNGASSALFNSPAGSVVGAAQAEAGNIPVAGGMLGSLPIIGKDGNAAGSTFGILSNPSDPSAASASPDESGQNLDQPTNSTPEDDPDSGEDDGEEDDDSEDGGAEGKDPTDDNDDSSQAGASTPSGSSSVAAPSAAPSASTTQSVAQGTPTPALPSSTA</sequence>
<feature type="compositionally biased region" description="Polar residues" evidence="1">
    <location>
        <begin position="631"/>
        <end position="642"/>
    </location>
</feature>
<dbReference type="Proteomes" id="UP000054248">
    <property type="component" value="Unassembled WGS sequence"/>
</dbReference>
<feature type="region of interest" description="Disordered" evidence="1">
    <location>
        <begin position="20"/>
        <end position="104"/>
    </location>
</feature>
<feature type="compositionally biased region" description="Low complexity" evidence="1">
    <location>
        <begin position="599"/>
        <end position="630"/>
    </location>
</feature>
<reference evidence="4" key="2">
    <citation type="submission" date="2015-01" db="EMBL/GenBank/DDBJ databases">
        <title>Evolutionary Origins and Diversification of the Mycorrhizal Mutualists.</title>
        <authorList>
            <consortium name="DOE Joint Genome Institute"/>
            <consortium name="Mycorrhizal Genomics Consortium"/>
            <person name="Kohler A."/>
            <person name="Kuo A."/>
            <person name="Nagy L.G."/>
            <person name="Floudas D."/>
            <person name="Copeland A."/>
            <person name="Barry K.W."/>
            <person name="Cichocki N."/>
            <person name="Veneault-Fourrey C."/>
            <person name="LaButti K."/>
            <person name="Lindquist E.A."/>
            <person name="Lipzen A."/>
            <person name="Lundell T."/>
            <person name="Morin E."/>
            <person name="Murat C."/>
            <person name="Riley R."/>
            <person name="Ohm R."/>
            <person name="Sun H."/>
            <person name="Tunlid A."/>
            <person name="Henrissat B."/>
            <person name="Grigoriev I.V."/>
            <person name="Hibbett D.S."/>
            <person name="Martin F."/>
        </authorList>
    </citation>
    <scope>NUCLEOTIDE SEQUENCE [LARGE SCALE GENOMIC DNA]</scope>
    <source>
        <strain evidence="4">MUT 4182</strain>
    </source>
</reference>
<organism evidence="3 4">
    <name type="scientific">Tulasnella calospora MUT 4182</name>
    <dbReference type="NCBI Taxonomy" id="1051891"/>
    <lineage>
        <taxon>Eukaryota</taxon>
        <taxon>Fungi</taxon>
        <taxon>Dikarya</taxon>
        <taxon>Basidiomycota</taxon>
        <taxon>Agaricomycotina</taxon>
        <taxon>Agaricomycetes</taxon>
        <taxon>Cantharellales</taxon>
        <taxon>Tulasnellaceae</taxon>
        <taxon>Tulasnella</taxon>
    </lineage>
</organism>
<feature type="compositionally biased region" description="Polar residues" evidence="1">
    <location>
        <begin position="552"/>
        <end position="564"/>
    </location>
</feature>
<keyword evidence="2" id="KW-0732">Signal</keyword>
<evidence type="ECO:0000256" key="2">
    <source>
        <dbReference type="SAM" id="SignalP"/>
    </source>
</evidence>
<proteinExistence type="predicted"/>
<reference evidence="3 4" key="1">
    <citation type="submission" date="2014-04" db="EMBL/GenBank/DDBJ databases">
        <authorList>
            <consortium name="DOE Joint Genome Institute"/>
            <person name="Kuo A."/>
            <person name="Girlanda M."/>
            <person name="Perotto S."/>
            <person name="Kohler A."/>
            <person name="Nagy L.G."/>
            <person name="Floudas D."/>
            <person name="Copeland A."/>
            <person name="Barry K.W."/>
            <person name="Cichocki N."/>
            <person name="Veneault-Fourrey C."/>
            <person name="LaButti K."/>
            <person name="Lindquist E.A."/>
            <person name="Lipzen A."/>
            <person name="Lundell T."/>
            <person name="Morin E."/>
            <person name="Murat C."/>
            <person name="Sun H."/>
            <person name="Tunlid A."/>
            <person name="Henrissat B."/>
            <person name="Grigoriev I.V."/>
            <person name="Hibbett D.S."/>
            <person name="Martin F."/>
            <person name="Nordberg H.P."/>
            <person name="Cantor M.N."/>
            <person name="Hua S.X."/>
        </authorList>
    </citation>
    <scope>NUCLEOTIDE SEQUENCE [LARGE SCALE GENOMIC DNA]</scope>
    <source>
        <strain evidence="3 4">MUT 4182</strain>
    </source>
</reference>